<proteinExistence type="predicted"/>
<sequence>MGENPELSNQQDISRDQSSSSLFIIPKEEITRIRPIGKGYFGNVHQVSWNKDGAPRICAYVYSYGVVLWEMFSYGAMPSQMNHLSNENPFLDQPEACPDDFYALMKKCWSFDSRSRPEFGEIINYLSDLKIAIMKVSTDYDGEHGGEHFYFQKGDNVIAIRDIGEDRIYCQNFKSNQFGEIGAEKLDFVAVSATEQLYEPHSYQQGIHHYQQGKNL</sequence>
<dbReference type="GO" id="GO:0010976">
    <property type="term" value="P:positive regulation of neuron projection development"/>
    <property type="evidence" value="ECO:0007669"/>
    <property type="project" value="TreeGrafter"/>
</dbReference>
<dbReference type="PANTHER" id="PTHR24416:SF349">
    <property type="entry name" value="TYROSINE-PROTEIN KINASE RYK"/>
    <property type="match status" value="1"/>
</dbReference>
<accession>A0A914CMC4</accession>
<dbReference type="InterPro" id="IPR011009">
    <property type="entry name" value="Kinase-like_dom_sf"/>
</dbReference>
<protein>
    <submittedName>
        <fullName evidence="10">Serine-threonine/tyrosine-protein kinase catalytic domain-containing protein</fullName>
    </submittedName>
</protein>
<evidence type="ECO:0000259" key="8">
    <source>
        <dbReference type="Pfam" id="PF07714"/>
    </source>
</evidence>
<evidence type="ECO:0000256" key="6">
    <source>
        <dbReference type="ARBA" id="ARBA00023170"/>
    </source>
</evidence>
<dbReference type="Proteomes" id="UP000887540">
    <property type="component" value="Unplaced"/>
</dbReference>
<evidence type="ECO:0000256" key="3">
    <source>
        <dbReference type="ARBA" id="ARBA00022729"/>
    </source>
</evidence>
<reference evidence="10" key="1">
    <citation type="submission" date="2022-11" db="UniProtKB">
        <authorList>
            <consortium name="WormBaseParasite"/>
        </authorList>
    </citation>
    <scope>IDENTIFICATION</scope>
</reference>
<dbReference type="SUPFAM" id="SSF56112">
    <property type="entry name" value="Protein kinase-like (PK-like)"/>
    <property type="match status" value="1"/>
</dbReference>
<keyword evidence="9" id="KW-1185">Reference proteome</keyword>
<dbReference type="InterPro" id="IPR001245">
    <property type="entry name" value="Ser-Thr/Tyr_kinase_cat_dom"/>
</dbReference>
<dbReference type="InterPro" id="IPR050122">
    <property type="entry name" value="RTK"/>
</dbReference>
<dbReference type="PANTHER" id="PTHR24416">
    <property type="entry name" value="TYROSINE-PROTEIN KINASE RECEPTOR"/>
    <property type="match status" value="1"/>
</dbReference>
<evidence type="ECO:0000313" key="9">
    <source>
        <dbReference type="Proteomes" id="UP000887540"/>
    </source>
</evidence>
<evidence type="ECO:0000256" key="5">
    <source>
        <dbReference type="ARBA" id="ARBA00023136"/>
    </source>
</evidence>
<evidence type="ECO:0000256" key="1">
    <source>
        <dbReference type="ARBA" id="ARBA00004162"/>
    </source>
</evidence>
<comment type="subcellular location">
    <subcellularLocation>
        <location evidence="1">Cell membrane</location>
        <topology evidence="1">Single-pass membrane protein</topology>
    </subcellularLocation>
</comment>
<keyword evidence="6" id="KW-0675">Receptor</keyword>
<evidence type="ECO:0000313" key="10">
    <source>
        <dbReference type="WBParaSite" id="ACRNAN_scaffold1240.g17094.t1"/>
    </source>
</evidence>
<keyword evidence="7" id="KW-0325">Glycoprotein</keyword>
<dbReference type="WBParaSite" id="ACRNAN_scaffold1240.g17094.t1">
    <property type="protein sequence ID" value="ACRNAN_scaffold1240.g17094.t1"/>
    <property type="gene ID" value="ACRNAN_scaffold1240.g17094"/>
</dbReference>
<dbReference type="Gene3D" id="1.10.510.10">
    <property type="entry name" value="Transferase(Phosphotransferase) domain 1"/>
    <property type="match status" value="1"/>
</dbReference>
<keyword evidence="4" id="KW-1133">Transmembrane helix</keyword>
<dbReference type="GO" id="GO:0007169">
    <property type="term" value="P:cell surface receptor protein tyrosine kinase signaling pathway"/>
    <property type="evidence" value="ECO:0007669"/>
    <property type="project" value="TreeGrafter"/>
</dbReference>
<name>A0A914CMC4_9BILA</name>
<keyword evidence="5" id="KW-0472">Membrane</keyword>
<dbReference type="GO" id="GO:0004714">
    <property type="term" value="F:transmembrane receptor protein tyrosine kinase activity"/>
    <property type="evidence" value="ECO:0007669"/>
    <property type="project" value="TreeGrafter"/>
</dbReference>
<evidence type="ECO:0000256" key="2">
    <source>
        <dbReference type="ARBA" id="ARBA00022692"/>
    </source>
</evidence>
<dbReference type="Pfam" id="PF07714">
    <property type="entry name" value="PK_Tyr_Ser-Thr"/>
    <property type="match status" value="1"/>
</dbReference>
<keyword evidence="3" id="KW-0732">Signal</keyword>
<organism evidence="9 10">
    <name type="scientific">Acrobeloides nanus</name>
    <dbReference type="NCBI Taxonomy" id="290746"/>
    <lineage>
        <taxon>Eukaryota</taxon>
        <taxon>Metazoa</taxon>
        <taxon>Ecdysozoa</taxon>
        <taxon>Nematoda</taxon>
        <taxon>Chromadorea</taxon>
        <taxon>Rhabditida</taxon>
        <taxon>Tylenchina</taxon>
        <taxon>Cephalobomorpha</taxon>
        <taxon>Cephaloboidea</taxon>
        <taxon>Cephalobidae</taxon>
        <taxon>Acrobeloides</taxon>
    </lineage>
</organism>
<feature type="domain" description="Serine-threonine/tyrosine-protein kinase catalytic" evidence="8">
    <location>
        <begin position="61"/>
        <end position="126"/>
    </location>
</feature>
<dbReference type="GO" id="GO:0005886">
    <property type="term" value="C:plasma membrane"/>
    <property type="evidence" value="ECO:0007669"/>
    <property type="project" value="UniProtKB-SubCell"/>
</dbReference>
<evidence type="ECO:0000256" key="7">
    <source>
        <dbReference type="ARBA" id="ARBA00023180"/>
    </source>
</evidence>
<evidence type="ECO:0000256" key="4">
    <source>
        <dbReference type="ARBA" id="ARBA00022989"/>
    </source>
</evidence>
<dbReference type="GO" id="GO:0051897">
    <property type="term" value="P:positive regulation of phosphatidylinositol 3-kinase/protein kinase B signal transduction"/>
    <property type="evidence" value="ECO:0007669"/>
    <property type="project" value="TreeGrafter"/>
</dbReference>
<dbReference type="GO" id="GO:0043235">
    <property type="term" value="C:receptor complex"/>
    <property type="evidence" value="ECO:0007669"/>
    <property type="project" value="TreeGrafter"/>
</dbReference>
<dbReference type="AlphaFoldDB" id="A0A914CMC4"/>
<keyword evidence="2" id="KW-0812">Transmembrane</keyword>